<proteinExistence type="inferred from homology"/>
<dbReference type="EC" id="4.2.3.4" evidence="10 11"/>
<dbReference type="GO" id="GO:0000166">
    <property type="term" value="F:nucleotide binding"/>
    <property type="evidence" value="ECO:0007669"/>
    <property type="project" value="UniProtKB-KW"/>
</dbReference>
<evidence type="ECO:0000256" key="4">
    <source>
        <dbReference type="ARBA" id="ARBA00022723"/>
    </source>
</evidence>
<evidence type="ECO:0000256" key="8">
    <source>
        <dbReference type="ARBA" id="ARBA00023239"/>
    </source>
</evidence>
<feature type="binding site" evidence="10">
    <location>
        <position position="149"/>
    </location>
    <ligand>
        <name>NAD(+)</name>
        <dbReference type="ChEBI" id="CHEBI:57540"/>
    </ligand>
</feature>
<comment type="pathway">
    <text evidence="10">Metabolic intermediate biosynthesis; chorismate biosynthesis; chorismate from D-erythrose 4-phosphate and phosphoenolpyruvate: step 2/7.</text>
</comment>
<keyword evidence="4 10" id="KW-0479">Metal-binding</keyword>
<feature type="binding site" evidence="10">
    <location>
        <position position="182"/>
    </location>
    <ligand>
        <name>Zn(2+)</name>
        <dbReference type="ChEBI" id="CHEBI:29105"/>
    </ligand>
</feature>
<evidence type="ECO:0000259" key="13">
    <source>
        <dbReference type="Pfam" id="PF24621"/>
    </source>
</evidence>
<dbReference type="InterPro" id="IPR030963">
    <property type="entry name" value="DHQ_synth_fam"/>
</dbReference>
<evidence type="ECO:0000256" key="3">
    <source>
        <dbReference type="ARBA" id="ARBA00003485"/>
    </source>
</evidence>
<comment type="function">
    <text evidence="3 10">Catalyzes the conversion of 3-deoxy-D-arabino-heptulosonate 7-phosphate (DAHP) to dehydroquinate (DHQ).</text>
</comment>
<feature type="domain" description="3-dehydroquinate synthase N-terminal" evidence="12">
    <location>
        <begin position="65"/>
        <end position="176"/>
    </location>
</feature>
<dbReference type="AlphaFoldDB" id="E1YHH6"/>
<dbReference type="UniPathway" id="UPA00053">
    <property type="reaction ID" value="UER00085"/>
</dbReference>
<evidence type="ECO:0000256" key="5">
    <source>
        <dbReference type="ARBA" id="ARBA00022741"/>
    </source>
</evidence>
<dbReference type="GO" id="GO:0009073">
    <property type="term" value="P:aromatic amino acid family biosynthetic process"/>
    <property type="evidence" value="ECO:0007669"/>
    <property type="project" value="UniProtKB-KW"/>
</dbReference>
<dbReference type="Gene3D" id="3.40.50.1970">
    <property type="match status" value="1"/>
</dbReference>
<dbReference type="GO" id="GO:0003856">
    <property type="term" value="F:3-dehydroquinate synthase activity"/>
    <property type="evidence" value="ECO:0007669"/>
    <property type="project" value="UniProtKB-UniRule"/>
</dbReference>
<dbReference type="InterPro" id="IPR016037">
    <property type="entry name" value="DHQ_synth_AroB"/>
</dbReference>
<keyword evidence="10" id="KW-0963">Cytoplasm</keyword>
<dbReference type="GO" id="GO:0005737">
    <property type="term" value="C:cytoplasm"/>
    <property type="evidence" value="ECO:0007669"/>
    <property type="project" value="UniProtKB-SubCell"/>
</dbReference>
<dbReference type="Gene3D" id="1.20.1090.10">
    <property type="entry name" value="Dehydroquinate synthase-like - alpha domain"/>
    <property type="match status" value="1"/>
</dbReference>
<evidence type="ECO:0000313" key="14">
    <source>
        <dbReference type="EMBL" id="CBX30095.1"/>
    </source>
</evidence>
<accession>E1YHH6</accession>
<keyword evidence="9 10" id="KW-0170">Cobalt</keyword>
<comment type="similarity">
    <text evidence="10">Belongs to the sugar phosphate cyclases superfamily. Dehydroquinate synthase family.</text>
</comment>
<dbReference type="GO" id="GO:0008652">
    <property type="term" value="P:amino acid biosynthetic process"/>
    <property type="evidence" value="ECO:0007669"/>
    <property type="project" value="UniProtKB-KW"/>
</dbReference>
<evidence type="ECO:0000256" key="9">
    <source>
        <dbReference type="ARBA" id="ARBA00023285"/>
    </source>
</evidence>
<gene>
    <name evidence="10" type="primary">aroB</name>
    <name evidence="14" type="ORF">N47_D29040</name>
</gene>
<dbReference type="PIRSF" id="PIRSF001455">
    <property type="entry name" value="DHQ_synth"/>
    <property type="match status" value="1"/>
</dbReference>
<comment type="catalytic activity">
    <reaction evidence="10">
        <text>7-phospho-2-dehydro-3-deoxy-D-arabino-heptonate = 3-dehydroquinate + phosphate</text>
        <dbReference type="Rhea" id="RHEA:21968"/>
        <dbReference type="ChEBI" id="CHEBI:32364"/>
        <dbReference type="ChEBI" id="CHEBI:43474"/>
        <dbReference type="ChEBI" id="CHEBI:58394"/>
        <dbReference type="EC" id="4.2.3.4"/>
    </reaction>
</comment>
<keyword evidence="7 10" id="KW-0520">NAD</keyword>
<keyword evidence="10" id="KW-0057">Aromatic amino acid biosynthesis</keyword>
<comment type="cofactor">
    <cofactor evidence="2">
        <name>Zn(2+)</name>
        <dbReference type="ChEBI" id="CHEBI:29105"/>
    </cofactor>
</comment>
<dbReference type="SUPFAM" id="SSF56796">
    <property type="entry name" value="Dehydroquinate synthase-like"/>
    <property type="match status" value="1"/>
</dbReference>
<dbReference type="FunFam" id="3.40.50.1970:FF:000007">
    <property type="entry name" value="Pentafunctional AROM polypeptide"/>
    <property type="match status" value="1"/>
</dbReference>
<evidence type="ECO:0000256" key="2">
    <source>
        <dbReference type="ARBA" id="ARBA00001947"/>
    </source>
</evidence>
<dbReference type="EMBL" id="FR695874">
    <property type="protein sequence ID" value="CBX30095.1"/>
    <property type="molecule type" value="Genomic_DNA"/>
</dbReference>
<feature type="binding site" evidence="10">
    <location>
        <position position="140"/>
    </location>
    <ligand>
        <name>NAD(+)</name>
        <dbReference type="ChEBI" id="CHEBI:57540"/>
    </ligand>
</feature>
<evidence type="ECO:0000256" key="11">
    <source>
        <dbReference type="NCBIfam" id="TIGR01357"/>
    </source>
</evidence>
<feature type="binding site" evidence="10">
    <location>
        <position position="259"/>
    </location>
    <ligand>
        <name>Zn(2+)</name>
        <dbReference type="ChEBI" id="CHEBI:29105"/>
    </ligand>
</feature>
<comment type="caution">
    <text evidence="10">Lacks conserved residue(s) required for the propagation of feature annotation.</text>
</comment>
<dbReference type="InterPro" id="IPR056179">
    <property type="entry name" value="DHQS_C"/>
</dbReference>
<dbReference type="NCBIfam" id="TIGR01357">
    <property type="entry name" value="aroB"/>
    <property type="match status" value="1"/>
</dbReference>
<name>E1YHH6_9BACT</name>
<dbReference type="PANTHER" id="PTHR43622:SF1">
    <property type="entry name" value="3-DEHYDROQUINATE SYNTHASE"/>
    <property type="match status" value="1"/>
</dbReference>
<dbReference type="InterPro" id="IPR030960">
    <property type="entry name" value="DHQS/DOIS_N"/>
</dbReference>
<evidence type="ECO:0000256" key="6">
    <source>
        <dbReference type="ARBA" id="ARBA00022833"/>
    </source>
</evidence>
<keyword evidence="8 10" id="KW-0456">Lyase</keyword>
<keyword evidence="6 10" id="KW-0862">Zinc</keyword>
<evidence type="ECO:0000256" key="7">
    <source>
        <dbReference type="ARBA" id="ARBA00023027"/>
    </source>
</evidence>
<dbReference type="CDD" id="cd08195">
    <property type="entry name" value="DHQS"/>
    <property type="match status" value="1"/>
</dbReference>
<comment type="cofactor">
    <cofactor evidence="10">
        <name>Co(2+)</name>
        <dbReference type="ChEBI" id="CHEBI:48828"/>
    </cofactor>
    <cofactor evidence="10">
        <name>Zn(2+)</name>
        <dbReference type="ChEBI" id="CHEBI:29105"/>
    </cofactor>
    <text evidence="10">Binds 1 divalent metal cation per subunit. Can use either Co(2+) or Zn(2+).</text>
</comment>
<comment type="subcellular location">
    <subcellularLocation>
        <location evidence="10">Cytoplasm</location>
    </subcellularLocation>
</comment>
<dbReference type="HAMAP" id="MF_00110">
    <property type="entry name" value="DHQ_synthase"/>
    <property type="match status" value="1"/>
</dbReference>
<protein>
    <recommendedName>
        <fullName evidence="10 11">3-dehydroquinate synthase</fullName>
        <shortName evidence="10">DHQS</shortName>
        <ecNumber evidence="10 11">4.2.3.4</ecNumber>
    </recommendedName>
</protein>
<keyword evidence="5 10" id="KW-0547">Nucleotide-binding</keyword>
<evidence type="ECO:0000256" key="1">
    <source>
        <dbReference type="ARBA" id="ARBA00001911"/>
    </source>
</evidence>
<dbReference type="GO" id="GO:0046872">
    <property type="term" value="F:metal ion binding"/>
    <property type="evidence" value="ECO:0007669"/>
    <property type="project" value="UniProtKB-KW"/>
</dbReference>
<dbReference type="Pfam" id="PF24621">
    <property type="entry name" value="DHQS_C"/>
    <property type="match status" value="1"/>
</dbReference>
<evidence type="ECO:0000259" key="12">
    <source>
        <dbReference type="Pfam" id="PF01761"/>
    </source>
</evidence>
<organism evidence="14">
    <name type="scientific">uncultured Desulfobacterium sp</name>
    <dbReference type="NCBI Taxonomy" id="201089"/>
    <lineage>
        <taxon>Bacteria</taxon>
        <taxon>Pseudomonadati</taxon>
        <taxon>Thermodesulfobacteriota</taxon>
        <taxon>Desulfobacteria</taxon>
        <taxon>Desulfobacterales</taxon>
        <taxon>Desulfobacteriaceae</taxon>
        <taxon>Desulfobacterium</taxon>
        <taxon>environmental samples</taxon>
    </lineage>
</organism>
<comment type="cofactor">
    <cofactor evidence="1 10">
        <name>NAD(+)</name>
        <dbReference type="ChEBI" id="CHEBI:57540"/>
    </cofactor>
</comment>
<keyword evidence="10" id="KW-0028">Amino-acid biosynthesis</keyword>
<sequence length="355" mass="39168">MAYFYVKELKMKEIEIHGSTGLSKILVGENLINLKSYIPDENVVLITDENVSQYYRKQFPDYPVITIGTGESVKTLDTAAYIYQNLLDMNAQRSTMLVGIGGGIVCDITGFVASTYLRGISFGFVSSTLLSQVDASVGGKNGVNFKGYKNMVGVFNQPSFVICDLNLLKTLPERDLLSGFAEIVKHAAIEDADLFEYLEKNYKKALSLDLNVIERLVYDSVVIKASVVNRDEKEKGERRKLNFGHTLGHAIEKTTGIPHGEAVSLGMIFAALLSVKKGLLSSAEKQQLATLLKNLKLPTAVDIDKNKIMDALNKDKKREGKGIHFVLLDGIGKAVIEEISIIELHQALDNVFDKT</sequence>
<dbReference type="GO" id="GO:0009423">
    <property type="term" value="P:chorismate biosynthetic process"/>
    <property type="evidence" value="ECO:0007669"/>
    <property type="project" value="UniProtKB-UniRule"/>
</dbReference>
<dbReference type="PANTHER" id="PTHR43622">
    <property type="entry name" value="3-DEHYDROQUINATE SYNTHASE"/>
    <property type="match status" value="1"/>
</dbReference>
<dbReference type="InterPro" id="IPR050071">
    <property type="entry name" value="Dehydroquinate_synthase"/>
</dbReference>
<evidence type="ECO:0000256" key="10">
    <source>
        <dbReference type="HAMAP-Rule" id="MF_00110"/>
    </source>
</evidence>
<feature type="binding site" evidence="10">
    <location>
        <position position="245"/>
    </location>
    <ligand>
        <name>Zn(2+)</name>
        <dbReference type="ChEBI" id="CHEBI:29105"/>
    </ligand>
</feature>
<reference evidence="14" key="1">
    <citation type="journal article" date="2011" name="Environ. Microbiol.">
        <title>Genomic insights into the metabolic potential of the polycyclic aromatic hydrocarbon degrading sulfate-reducing Deltaproteobacterium N47.</title>
        <authorList>
            <person name="Bergmann F."/>
            <person name="Selesi D."/>
            <person name="Weinmaier T."/>
            <person name="Tischler P."/>
            <person name="Rattei T."/>
            <person name="Meckenstock R.U."/>
        </authorList>
    </citation>
    <scope>NUCLEOTIDE SEQUENCE</scope>
</reference>
<feature type="domain" description="3-dehydroquinate synthase C-terminal" evidence="13">
    <location>
        <begin position="179"/>
        <end position="317"/>
    </location>
</feature>
<dbReference type="Pfam" id="PF01761">
    <property type="entry name" value="DHQ_synthase"/>
    <property type="match status" value="1"/>
</dbReference>